<dbReference type="GO" id="GO:0009097">
    <property type="term" value="P:isoleucine biosynthetic process"/>
    <property type="evidence" value="ECO:0007669"/>
    <property type="project" value="TreeGrafter"/>
</dbReference>
<dbReference type="SUPFAM" id="SSF52467">
    <property type="entry name" value="DHS-like NAD/FAD-binding domain"/>
    <property type="match status" value="1"/>
</dbReference>
<evidence type="ECO:0000259" key="7">
    <source>
        <dbReference type="Pfam" id="PF02776"/>
    </source>
</evidence>
<dbReference type="GO" id="GO:0009099">
    <property type="term" value="P:L-valine biosynthetic process"/>
    <property type="evidence" value="ECO:0007669"/>
    <property type="project" value="TreeGrafter"/>
</dbReference>
<dbReference type="GO" id="GO:0030976">
    <property type="term" value="F:thiamine pyrophosphate binding"/>
    <property type="evidence" value="ECO:0007669"/>
    <property type="project" value="InterPro"/>
</dbReference>
<dbReference type="AlphaFoldDB" id="A0A369IDG1"/>
<dbReference type="SUPFAM" id="SSF52518">
    <property type="entry name" value="Thiamin diphosphate-binding fold (THDP-binding)"/>
    <property type="match status" value="2"/>
</dbReference>
<dbReference type="CDD" id="cd07035">
    <property type="entry name" value="TPP_PYR_POX_like"/>
    <property type="match status" value="1"/>
</dbReference>
<keyword evidence="9" id="KW-1185">Reference proteome</keyword>
<evidence type="ECO:0000313" key="9">
    <source>
        <dbReference type="Proteomes" id="UP000253141"/>
    </source>
</evidence>
<evidence type="ECO:0000259" key="5">
    <source>
        <dbReference type="Pfam" id="PF00205"/>
    </source>
</evidence>
<dbReference type="PROSITE" id="PS00187">
    <property type="entry name" value="TPP_ENZYMES"/>
    <property type="match status" value="1"/>
</dbReference>
<keyword evidence="3 4" id="KW-0786">Thiamine pyrophosphate</keyword>
<evidence type="ECO:0000256" key="2">
    <source>
        <dbReference type="ARBA" id="ARBA00007812"/>
    </source>
</evidence>
<dbReference type="OrthoDB" id="4494979at2"/>
<dbReference type="GO" id="GO:0003984">
    <property type="term" value="F:acetolactate synthase activity"/>
    <property type="evidence" value="ECO:0007669"/>
    <property type="project" value="TreeGrafter"/>
</dbReference>
<dbReference type="Pfam" id="PF02776">
    <property type="entry name" value="TPP_enzyme_N"/>
    <property type="match status" value="1"/>
</dbReference>
<evidence type="ECO:0000256" key="1">
    <source>
        <dbReference type="ARBA" id="ARBA00001964"/>
    </source>
</evidence>
<gene>
    <name evidence="8" type="ORF">DVG78_01845</name>
</gene>
<dbReference type="Proteomes" id="UP000253141">
    <property type="component" value="Unassembled WGS sequence"/>
</dbReference>
<feature type="domain" description="Thiamine pyrophosphate enzyme central" evidence="5">
    <location>
        <begin position="196"/>
        <end position="325"/>
    </location>
</feature>
<sequence>MLVSDYIANFLVKKNVQHVFGYTGGAILKLIHSFIDTGKISYIQNYHEQASAFCADAYGRLTGNIGVAIATSGPGATNLVTGIANAHLDSVPTLFITGQDYAANTLRQNGSRQNGFQDLDIVTIVKPITKYAATVYDKNLIREELEKAFYFACNGRPGAVLLDIPIDLQFQEIAPDELIGFSYPPPPSFDYKAIPDIIQSIQNAKRPIVLAGGGIQLGQAVEALEYFVTITNIPVVTTLNGIDAVSNSYSFSGLHGNTFSNLAVQNADLLIVLGARLGQRQVGKKPEAYTNAKVIHVDIDNSELNRVMSEDISVQSAIKPFLDQINIKIKDVQLPDFSAWHVQIQNWEDKYCATTHMSKEGLDPVRAVKLLSAIFNNDTVITNDVGQNQMWVTQAFRKKGKQRLLNSSGLGSMGYSLPASIAATFACPDSQIIAFTGDGGLQMNLQELMLVGQRQLPIKCIVFNNNSLGMMREVQKRYYNEIYYGSSTEDFVCVDLEKLAATYNLGYFRIENEEQIPLLKTILEDKKPHLIDLRIAFDSLLSNRYDESEIFSAEKIV</sequence>
<dbReference type="InterPro" id="IPR012000">
    <property type="entry name" value="Thiamin_PyroP_enz_cen_dom"/>
</dbReference>
<dbReference type="GO" id="GO:0050660">
    <property type="term" value="F:flavin adenine dinucleotide binding"/>
    <property type="evidence" value="ECO:0007669"/>
    <property type="project" value="TreeGrafter"/>
</dbReference>
<dbReference type="InterPro" id="IPR045229">
    <property type="entry name" value="TPP_enz"/>
</dbReference>
<organism evidence="8 9">
    <name type="scientific">Runella aurantiaca</name>
    <dbReference type="NCBI Taxonomy" id="2282308"/>
    <lineage>
        <taxon>Bacteria</taxon>
        <taxon>Pseudomonadati</taxon>
        <taxon>Bacteroidota</taxon>
        <taxon>Cytophagia</taxon>
        <taxon>Cytophagales</taxon>
        <taxon>Spirosomataceae</taxon>
        <taxon>Runella</taxon>
    </lineage>
</organism>
<comment type="caution">
    <text evidence="8">The sequence shown here is derived from an EMBL/GenBank/DDBJ whole genome shotgun (WGS) entry which is preliminary data.</text>
</comment>
<name>A0A369IDG1_9BACT</name>
<comment type="cofactor">
    <cofactor evidence="1">
        <name>thiamine diphosphate</name>
        <dbReference type="ChEBI" id="CHEBI:58937"/>
    </cofactor>
</comment>
<evidence type="ECO:0000256" key="3">
    <source>
        <dbReference type="ARBA" id="ARBA00023052"/>
    </source>
</evidence>
<dbReference type="Pfam" id="PF00205">
    <property type="entry name" value="TPP_enzyme_M"/>
    <property type="match status" value="1"/>
</dbReference>
<dbReference type="PANTHER" id="PTHR18968">
    <property type="entry name" value="THIAMINE PYROPHOSPHATE ENZYMES"/>
    <property type="match status" value="1"/>
</dbReference>
<dbReference type="GO" id="GO:0005948">
    <property type="term" value="C:acetolactate synthase complex"/>
    <property type="evidence" value="ECO:0007669"/>
    <property type="project" value="TreeGrafter"/>
</dbReference>
<dbReference type="EMBL" id="QPIW01000001">
    <property type="protein sequence ID" value="RDB07821.1"/>
    <property type="molecule type" value="Genomic_DNA"/>
</dbReference>
<reference evidence="8 9" key="1">
    <citation type="submission" date="2018-07" db="EMBL/GenBank/DDBJ databases">
        <title>Genome analysis of Runella aurantiaca.</title>
        <authorList>
            <person name="Yang X."/>
        </authorList>
    </citation>
    <scope>NUCLEOTIDE SEQUENCE [LARGE SCALE GENOMIC DNA]</scope>
    <source>
        <strain evidence="8 9">YX9</strain>
    </source>
</reference>
<dbReference type="InterPro" id="IPR029035">
    <property type="entry name" value="DHS-like_NAD/FAD-binding_dom"/>
</dbReference>
<dbReference type="InterPro" id="IPR029061">
    <property type="entry name" value="THDP-binding"/>
</dbReference>
<feature type="domain" description="Thiamine pyrophosphate enzyme N-terminal TPP-binding" evidence="7">
    <location>
        <begin position="3"/>
        <end position="122"/>
    </location>
</feature>
<dbReference type="FunFam" id="3.40.50.970:FF:000007">
    <property type="entry name" value="Acetolactate synthase"/>
    <property type="match status" value="1"/>
</dbReference>
<proteinExistence type="inferred from homology"/>
<dbReference type="GO" id="GO:0000287">
    <property type="term" value="F:magnesium ion binding"/>
    <property type="evidence" value="ECO:0007669"/>
    <property type="project" value="InterPro"/>
</dbReference>
<dbReference type="Gene3D" id="3.40.50.970">
    <property type="match status" value="2"/>
</dbReference>
<dbReference type="InterPro" id="IPR012001">
    <property type="entry name" value="Thiamin_PyroP_enz_TPP-bd_dom"/>
</dbReference>
<dbReference type="RefSeq" id="WP_114459356.1">
    <property type="nucleotide sequence ID" value="NZ_QPIW01000001.1"/>
</dbReference>
<accession>A0A369IDG1</accession>
<evidence type="ECO:0000259" key="6">
    <source>
        <dbReference type="Pfam" id="PF02775"/>
    </source>
</evidence>
<dbReference type="Pfam" id="PF02775">
    <property type="entry name" value="TPP_enzyme_C"/>
    <property type="match status" value="1"/>
</dbReference>
<evidence type="ECO:0000256" key="4">
    <source>
        <dbReference type="RuleBase" id="RU362132"/>
    </source>
</evidence>
<dbReference type="PANTHER" id="PTHR18968:SF13">
    <property type="entry name" value="ACETOLACTATE SYNTHASE CATALYTIC SUBUNIT, MITOCHONDRIAL"/>
    <property type="match status" value="1"/>
</dbReference>
<feature type="domain" description="Thiamine pyrophosphate enzyme TPP-binding" evidence="6">
    <location>
        <begin position="384"/>
        <end position="532"/>
    </location>
</feature>
<protein>
    <submittedName>
        <fullName evidence="8">Thiamine pyrophosphate-binding protein</fullName>
    </submittedName>
</protein>
<dbReference type="Gene3D" id="3.40.50.1220">
    <property type="entry name" value="TPP-binding domain"/>
    <property type="match status" value="1"/>
</dbReference>
<evidence type="ECO:0000313" key="8">
    <source>
        <dbReference type="EMBL" id="RDB07821.1"/>
    </source>
</evidence>
<comment type="similarity">
    <text evidence="2 4">Belongs to the TPP enzyme family.</text>
</comment>
<dbReference type="InterPro" id="IPR011766">
    <property type="entry name" value="TPP_enzyme_TPP-bd"/>
</dbReference>
<dbReference type="InterPro" id="IPR000399">
    <property type="entry name" value="TPP-bd_CS"/>
</dbReference>